<proteinExistence type="inferred from homology"/>
<dbReference type="Ensembl" id="ENSSANT00000032080.1">
    <property type="protein sequence ID" value="ENSSANP00000030140.1"/>
    <property type="gene ID" value="ENSSANG00000015432.1"/>
</dbReference>
<keyword evidence="4 6" id="KW-1133">Transmembrane helix</keyword>
<gene>
    <name evidence="7" type="primary">tspan34a</name>
</gene>
<sequence length="261" mass="27933">MQELFSDCVATYNQCLGLTAVFCCKGFLKVMMFVFNGVIFLAGTAILGVGIWVAVDRVSLLSILENIEDAPPELAQLANIGYVLIGVGAFLTLVGFLGCCGAVKESKCMLLSFFSIVLIIFLVEVAAAIVLFVFEPLKALDEIGQKVAESIKNKYGKDESYTSVWDSTMSELKCCGYNNYSDFMGSPFESSASLYPVTCCRSSSGPCNENEAKRSVVGCFDALVNLIEDNAVLLAGVALGIAALEIAAMVVSMILYTNVGK</sequence>
<dbReference type="AlphaFoldDB" id="A0A671MAP5"/>
<accession>A0A671MAP5</accession>
<evidence type="ECO:0000256" key="6">
    <source>
        <dbReference type="RuleBase" id="RU361218"/>
    </source>
</evidence>
<keyword evidence="8" id="KW-1185">Reference proteome</keyword>
<dbReference type="InterPro" id="IPR000301">
    <property type="entry name" value="Tetraspanin_animals"/>
</dbReference>
<evidence type="ECO:0000313" key="7">
    <source>
        <dbReference type="Ensembl" id="ENSSANP00000030140.1"/>
    </source>
</evidence>
<dbReference type="GO" id="GO:0005886">
    <property type="term" value="C:plasma membrane"/>
    <property type="evidence" value="ECO:0007669"/>
    <property type="project" value="TreeGrafter"/>
</dbReference>
<feature type="transmembrane region" description="Helical" evidence="6">
    <location>
        <begin position="33"/>
        <end position="55"/>
    </location>
</feature>
<dbReference type="PRINTS" id="PR00259">
    <property type="entry name" value="TMFOUR"/>
</dbReference>
<dbReference type="SUPFAM" id="SSF48652">
    <property type="entry name" value="Tetraspanin"/>
    <property type="match status" value="1"/>
</dbReference>
<comment type="subcellular location">
    <subcellularLocation>
        <location evidence="1 6">Membrane</location>
        <topology evidence="1 6">Multi-pass membrane protein</topology>
    </subcellularLocation>
</comment>
<name>A0A671MAP5_9TELE</name>
<reference evidence="7" key="2">
    <citation type="submission" date="2025-09" db="UniProtKB">
        <authorList>
            <consortium name="Ensembl"/>
        </authorList>
    </citation>
    <scope>IDENTIFICATION</scope>
</reference>
<dbReference type="InterPro" id="IPR018499">
    <property type="entry name" value="Tetraspanin/Peripherin"/>
</dbReference>
<dbReference type="PIRSF" id="PIRSF002419">
    <property type="entry name" value="Tetraspanin"/>
    <property type="match status" value="1"/>
</dbReference>
<feature type="transmembrane region" description="Helical" evidence="6">
    <location>
        <begin position="231"/>
        <end position="256"/>
    </location>
</feature>
<evidence type="ECO:0000256" key="4">
    <source>
        <dbReference type="ARBA" id="ARBA00022989"/>
    </source>
</evidence>
<protein>
    <recommendedName>
        <fullName evidence="6">Tetraspanin</fullName>
    </recommendedName>
</protein>
<dbReference type="Proteomes" id="UP000472260">
    <property type="component" value="Unassembled WGS sequence"/>
</dbReference>
<keyword evidence="3 6" id="KW-0812">Transmembrane</keyword>
<dbReference type="Gene3D" id="1.10.1450.10">
    <property type="entry name" value="Tetraspanin"/>
    <property type="match status" value="1"/>
</dbReference>
<dbReference type="InterPro" id="IPR008952">
    <property type="entry name" value="Tetraspanin_EC2_sf"/>
</dbReference>
<keyword evidence="5 6" id="KW-0472">Membrane</keyword>
<feature type="transmembrane region" description="Helical" evidence="6">
    <location>
        <begin position="110"/>
        <end position="134"/>
    </location>
</feature>
<feature type="transmembrane region" description="Helical" evidence="6">
    <location>
        <begin position="80"/>
        <end position="103"/>
    </location>
</feature>
<dbReference type="Pfam" id="PF00335">
    <property type="entry name" value="Tetraspanin"/>
    <property type="match status" value="1"/>
</dbReference>
<organism evidence="7 8">
    <name type="scientific">Sinocyclocheilus anshuiensis</name>
    <dbReference type="NCBI Taxonomy" id="1608454"/>
    <lineage>
        <taxon>Eukaryota</taxon>
        <taxon>Metazoa</taxon>
        <taxon>Chordata</taxon>
        <taxon>Craniata</taxon>
        <taxon>Vertebrata</taxon>
        <taxon>Euteleostomi</taxon>
        <taxon>Actinopterygii</taxon>
        <taxon>Neopterygii</taxon>
        <taxon>Teleostei</taxon>
        <taxon>Ostariophysi</taxon>
        <taxon>Cypriniformes</taxon>
        <taxon>Cyprinidae</taxon>
        <taxon>Cyprininae</taxon>
        <taxon>Sinocyclocheilus</taxon>
    </lineage>
</organism>
<dbReference type="PANTHER" id="PTHR19282">
    <property type="entry name" value="TETRASPANIN"/>
    <property type="match status" value="1"/>
</dbReference>
<comment type="similarity">
    <text evidence="2 6">Belongs to the tetraspanin (TM4SF) family.</text>
</comment>
<dbReference type="PANTHER" id="PTHR19282:SF561">
    <property type="entry name" value="TETRASPANIN"/>
    <property type="match status" value="1"/>
</dbReference>
<evidence type="ECO:0000256" key="2">
    <source>
        <dbReference type="ARBA" id="ARBA00006840"/>
    </source>
</evidence>
<evidence type="ECO:0000313" key="8">
    <source>
        <dbReference type="Proteomes" id="UP000472260"/>
    </source>
</evidence>
<evidence type="ECO:0000256" key="1">
    <source>
        <dbReference type="ARBA" id="ARBA00004141"/>
    </source>
</evidence>
<reference evidence="7" key="1">
    <citation type="submission" date="2025-08" db="UniProtKB">
        <authorList>
            <consortium name="Ensembl"/>
        </authorList>
    </citation>
    <scope>IDENTIFICATION</scope>
</reference>
<evidence type="ECO:0000256" key="5">
    <source>
        <dbReference type="ARBA" id="ARBA00023136"/>
    </source>
</evidence>
<evidence type="ECO:0000256" key="3">
    <source>
        <dbReference type="ARBA" id="ARBA00022692"/>
    </source>
</evidence>
<dbReference type="CDD" id="cd03156">
    <property type="entry name" value="uroplakin_I_like_LEL"/>
    <property type="match status" value="1"/>
</dbReference>